<evidence type="ECO:0000313" key="1">
    <source>
        <dbReference type="EMBL" id="KAK5780145.1"/>
    </source>
</evidence>
<name>A0AAN7WM43_9SACH</name>
<dbReference type="InterPro" id="IPR007817">
    <property type="entry name" value="Isocyanide_synthase_DIT1"/>
</dbReference>
<protein>
    <recommendedName>
        <fullName evidence="3">Spore wall maturation protein DIT1</fullName>
    </recommendedName>
</protein>
<comment type="caution">
    <text evidence="1">The sequence shown here is derived from an EMBL/GenBank/DDBJ whole genome shotgun (WGS) entry which is preliminary data.</text>
</comment>
<evidence type="ECO:0008006" key="3">
    <source>
        <dbReference type="Google" id="ProtNLM"/>
    </source>
</evidence>
<evidence type="ECO:0000313" key="2">
    <source>
        <dbReference type="Proteomes" id="UP001306508"/>
    </source>
</evidence>
<reference evidence="2" key="1">
    <citation type="submission" date="2023-07" db="EMBL/GenBank/DDBJ databases">
        <title>A draft genome of Kazachstania heterogenica Y-27499.</title>
        <authorList>
            <person name="Donic C."/>
            <person name="Kralova J.S."/>
            <person name="Fidel L."/>
            <person name="Ben-Dor S."/>
            <person name="Jung S."/>
        </authorList>
    </citation>
    <scope>NUCLEOTIDE SEQUENCE [LARGE SCALE GENOMIC DNA]</scope>
    <source>
        <strain evidence="2">Y27499</strain>
    </source>
</reference>
<keyword evidence="2" id="KW-1185">Reference proteome</keyword>
<gene>
    <name evidence="1" type="ORF">RI543_002688</name>
</gene>
<dbReference type="PANTHER" id="PTHR37285:SF5">
    <property type="entry name" value="SPORE WALL MATURATION PROTEIN DIT1"/>
    <property type="match status" value="1"/>
</dbReference>
<sequence>MTIIDKLFAYNSTTPKSPLIIKECVSECGKKQDEDTQCDSSTFSKILAQYSRDQSTGTLFNIEEKESCHFESHWNTFHESFKNNAITNTHPMKVHSKAVQVYSIEGDIVEKLTEKKLYSVIIYEYKKSGEDQIRGIISHTKVEDTFNCWFIFHILDQSRLNNNYKLIFQKSIAYHELFADYFASNLKNTVEDDQWEEKGRLYFIKKTKYFTDRHLRIECILPAFPCKSSNKNKVCGTVPDKGEELALKRLIKATEEVQSFYPPGVKFWIVSDGHVFSDCIGVDDDIVSHYTSKLHQMYEHIRTKDNDAIGFCGLNDIFFNGISTKQFDPAWVKEVEVDHFTGTKICSISDVSRQILMKGCDTDAGKLRREITTDGHPRLYLYRGFSRFMMEDLLLLPYFQDFSKKKLKKITSKIAFNMIKRNDAYSNLVELMFPHHIRISIHAHTNSGPKFGVKVISKDQCRIVRDLNELIEPTFEDLLHIPTPWHNCVVRVIYKNSPECYFLTKYEVVKSAISSGKFQGHWEDTCLKAGEGGHFILNEL</sequence>
<dbReference type="Proteomes" id="UP001306508">
    <property type="component" value="Unassembled WGS sequence"/>
</dbReference>
<organism evidence="1 2">
    <name type="scientific">Arxiozyma heterogenica</name>
    <dbReference type="NCBI Taxonomy" id="278026"/>
    <lineage>
        <taxon>Eukaryota</taxon>
        <taxon>Fungi</taxon>
        <taxon>Dikarya</taxon>
        <taxon>Ascomycota</taxon>
        <taxon>Saccharomycotina</taxon>
        <taxon>Saccharomycetes</taxon>
        <taxon>Saccharomycetales</taxon>
        <taxon>Saccharomycetaceae</taxon>
        <taxon>Arxiozyma</taxon>
    </lineage>
</organism>
<dbReference type="PANTHER" id="PTHR37285">
    <property type="entry name" value="SPORE WALL MATURATION PROTEIN DIT1"/>
    <property type="match status" value="1"/>
</dbReference>
<proteinExistence type="predicted"/>
<accession>A0AAN7WM43</accession>
<dbReference type="Pfam" id="PF05141">
    <property type="entry name" value="DIT1_PvcA"/>
    <property type="match status" value="1"/>
</dbReference>
<dbReference type="EMBL" id="JAWIZZ010000045">
    <property type="protein sequence ID" value="KAK5780145.1"/>
    <property type="molecule type" value="Genomic_DNA"/>
</dbReference>
<dbReference type="AlphaFoldDB" id="A0AAN7WM43"/>